<evidence type="ECO:0000313" key="2">
    <source>
        <dbReference type="Proteomes" id="UP000289166"/>
    </source>
</evidence>
<dbReference type="EMBL" id="RLII01000012">
    <property type="protein sequence ID" value="RXE58879.1"/>
    <property type="molecule type" value="Genomic_DNA"/>
</dbReference>
<dbReference type="Proteomes" id="UP000289166">
    <property type="component" value="Unassembled WGS sequence"/>
</dbReference>
<dbReference type="OrthoDB" id="1812608at2"/>
<reference evidence="2" key="1">
    <citation type="submission" date="2018-11" db="EMBL/GenBank/DDBJ databases">
        <title>Genome sequencing of a novel mesophilic and cellulolytic organism within the genus Hungateiclostridium.</title>
        <authorList>
            <person name="Rettenmaier R."/>
            <person name="Liebl W."/>
            <person name="Zverlov V."/>
        </authorList>
    </citation>
    <scope>NUCLEOTIDE SEQUENCE [LARGE SCALE GENOMIC DNA]</scope>
    <source>
        <strain evidence="2">N2K1</strain>
    </source>
</reference>
<comment type="caution">
    <text evidence="1">The sequence shown here is derived from an EMBL/GenBank/DDBJ whole genome shotgun (WGS) entry which is preliminary data.</text>
</comment>
<dbReference type="RefSeq" id="WP_128706078.1">
    <property type="nucleotide sequence ID" value="NZ_RLII01000012.1"/>
</dbReference>
<gene>
    <name evidence="1" type="ORF">EFD62_10475</name>
</gene>
<accession>A0A4V1K232</accession>
<protein>
    <submittedName>
        <fullName evidence="1">TIGR04540 family protein</fullName>
    </submittedName>
</protein>
<sequence>MNILKNPTTVKSLAAQIIKACDSYIGLKMPEKQLKELITYYASQHGEKLFSHNGLNPTIQNRIGKKRSELVNIMLLGFQTKLWG</sequence>
<organism evidence="1 2">
    <name type="scientific">Acetivibrio mesophilus</name>
    <dbReference type="NCBI Taxonomy" id="2487273"/>
    <lineage>
        <taxon>Bacteria</taxon>
        <taxon>Bacillati</taxon>
        <taxon>Bacillota</taxon>
        <taxon>Clostridia</taxon>
        <taxon>Eubacteriales</taxon>
        <taxon>Oscillospiraceae</taxon>
        <taxon>Acetivibrio</taxon>
    </lineage>
</organism>
<proteinExistence type="predicted"/>
<evidence type="ECO:0000313" key="1">
    <source>
        <dbReference type="EMBL" id="RXE58879.1"/>
    </source>
</evidence>
<keyword evidence="2" id="KW-1185">Reference proteome</keyword>
<name>A0A4V1K232_9FIRM</name>
<dbReference type="InterPro" id="IPR030902">
    <property type="entry name" value="CLB_0814_fam"/>
</dbReference>
<dbReference type="NCBIfam" id="TIGR04540">
    <property type="entry name" value="CLB_0814_fam"/>
    <property type="match status" value="1"/>
</dbReference>
<dbReference type="AlphaFoldDB" id="A0A4V1K232"/>